<dbReference type="Proteomes" id="UP000186698">
    <property type="component" value="Chromosome 9_10S"/>
</dbReference>
<dbReference type="InterPro" id="IPR009003">
    <property type="entry name" value="Peptidase_S1_PA"/>
</dbReference>
<evidence type="ECO:0000256" key="4">
    <source>
        <dbReference type="ARBA" id="ARBA00023157"/>
    </source>
</evidence>
<dbReference type="InterPro" id="IPR018114">
    <property type="entry name" value="TRYPSIN_HIS"/>
</dbReference>
<evidence type="ECO:0000313" key="9">
    <source>
        <dbReference type="RefSeq" id="XP_018094891.1"/>
    </source>
</evidence>
<dbReference type="Gene3D" id="2.40.10.10">
    <property type="entry name" value="Trypsin-like serine proteases"/>
    <property type="match status" value="2"/>
</dbReference>
<accession>A0A8J0U4R5</accession>
<dbReference type="GO" id="GO:0008236">
    <property type="term" value="F:serine-type peptidase activity"/>
    <property type="evidence" value="ECO:0000318"/>
    <property type="project" value="GO_Central"/>
</dbReference>
<dbReference type="PANTHER" id="PTHR24253:SF184">
    <property type="entry name" value="SERINE PROTEASE 27-LIKE"/>
    <property type="match status" value="1"/>
</dbReference>
<dbReference type="InterPro" id="IPR043504">
    <property type="entry name" value="Peptidase_S1_PA_chymotrypsin"/>
</dbReference>
<dbReference type="SUPFAM" id="SSF50494">
    <property type="entry name" value="Trypsin-like serine proteases"/>
    <property type="match status" value="1"/>
</dbReference>
<feature type="signal peptide" evidence="6">
    <location>
        <begin position="1"/>
        <end position="36"/>
    </location>
</feature>
<keyword evidence="8" id="KW-1185">Reference proteome</keyword>
<evidence type="ECO:0000256" key="1">
    <source>
        <dbReference type="ARBA" id="ARBA00022670"/>
    </source>
</evidence>
<keyword evidence="5" id="KW-0720">Serine protease</keyword>
<dbReference type="PANTHER" id="PTHR24253">
    <property type="entry name" value="TRANSMEMBRANE PROTEASE SERINE"/>
    <property type="match status" value="1"/>
</dbReference>
<keyword evidence="1 5" id="KW-0645">Protease</keyword>
<evidence type="ECO:0000256" key="6">
    <source>
        <dbReference type="SAM" id="SignalP"/>
    </source>
</evidence>
<sequence length="312" mass="34985">MGIEYYEHYCAQKRTMRMSLPVRFLLLLTLGIYVVAENPEQCGKTWVQGRILGAETAREGEWPWQVNVHRPGDDPFCGGTLISSKWVVTAAHCVYGKKYSLRVSVGDHNLDEDDYQERSIAVKQIITYSAYYKTKMFDDVSLLELAEEVPLNRFIFPVCLPAANVTFPDDSCCAVTGWGEISNGITLPEPRILKKRGVKLMSNEMCNVQLNITDENNIQVKIIVDEMMCARSAEGVRDACKGDSGGPLVCYKEDRWYLAGVLSKGGCLKGNHLTLYTRLTSIVSWIKENVPEAAENVHDVEFPTPTEGQCQV</sequence>
<protein>
    <submittedName>
        <fullName evidence="9">Serine protease 27</fullName>
    </submittedName>
</protein>
<evidence type="ECO:0000256" key="2">
    <source>
        <dbReference type="ARBA" id="ARBA00022729"/>
    </source>
</evidence>
<evidence type="ECO:0000256" key="5">
    <source>
        <dbReference type="RuleBase" id="RU363034"/>
    </source>
</evidence>
<dbReference type="SMART" id="SM00020">
    <property type="entry name" value="Tryp_SPc"/>
    <property type="match status" value="1"/>
</dbReference>
<feature type="chain" id="PRO_5035161767" evidence="6">
    <location>
        <begin position="37"/>
        <end position="312"/>
    </location>
</feature>
<dbReference type="KEGG" id="xla:108703285"/>
<dbReference type="InterPro" id="IPR001254">
    <property type="entry name" value="Trypsin_dom"/>
</dbReference>
<dbReference type="GO" id="GO:0006508">
    <property type="term" value="P:proteolysis"/>
    <property type="evidence" value="ECO:0007669"/>
    <property type="project" value="UniProtKB-KW"/>
</dbReference>
<dbReference type="CDD" id="cd00190">
    <property type="entry name" value="Tryp_SPc"/>
    <property type="match status" value="1"/>
</dbReference>
<evidence type="ECO:0000256" key="3">
    <source>
        <dbReference type="ARBA" id="ARBA00022801"/>
    </source>
</evidence>
<dbReference type="PROSITE" id="PS00135">
    <property type="entry name" value="TRYPSIN_SER"/>
    <property type="match status" value="1"/>
</dbReference>
<reference evidence="9" key="1">
    <citation type="submission" date="2025-08" db="UniProtKB">
        <authorList>
            <consortium name="RefSeq"/>
        </authorList>
    </citation>
    <scope>IDENTIFICATION</scope>
    <source>
        <strain evidence="9">J_2021</strain>
        <tissue evidence="9">Erythrocytes</tissue>
    </source>
</reference>
<gene>
    <name evidence="9" type="primary">LOC108703285</name>
</gene>
<dbReference type="OrthoDB" id="10012881at2759"/>
<dbReference type="InterPro" id="IPR001314">
    <property type="entry name" value="Peptidase_S1A"/>
</dbReference>
<dbReference type="Pfam" id="PF00089">
    <property type="entry name" value="Trypsin"/>
    <property type="match status" value="1"/>
</dbReference>
<evidence type="ECO:0000313" key="8">
    <source>
        <dbReference type="Proteomes" id="UP000186698"/>
    </source>
</evidence>
<dbReference type="PROSITE" id="PS50240">
    <property type="entry name" value="TRYPSIN_DOM"/>
    <property type="match status" value="1"/>
</dbReference>
<proteinExistence type="predicted"/>
<keyword evidence="3 5" id="KW-0378">Hydrolase</keyword>
<dbReference type="GO" id="GO:0004252">
    <property type="term" value="F:serine-type endopeptidase activity"/>
    <property type="evidence" value="ECO:0007669"/>
    <property type="project" value="InterPro"/>
</dbReference>
<feature type="domain" description="Peptidase S1" evidence="7">
    <location>
        <begin position="51"/>
        <end position="291"/>
    </location>
</feature>
<dbReference type="GeneID" id="108703285"/>
<dbReference type="PROSITE" id="PS00134">
    <property type="entry name" value="TRYPSIN_HIS"/>
    <property type="match status" value="1"/>
</dbReference>
<evidence type="ECO:0000259" key="7">
    <source>
        <dbReference type="PROSITE" id="PS50240"/>
    </source>
</evidence>
<dbReference type="AlphaFoldDB" id="A0A8J0U4R5"/>
<organism evidence="8 9">
    <name type="scientific">Xenopus laevis</name>
    <name type="common">African clawed frog</name>
    <dbReference type="NCBI Taxonomy" id="8355"/>
    <lineage>
        <taxon>Eukaryota</taxon>
        <taxon>Metazoa</taxon>
        <taxon>Chordata</taxon>
        <taxon>Craniata</taxon>
        <taxon>Vertebrata</taxon>
        <taxon>Euteleostomi</taxon>
        <taxon>Amphibia</taxon>
        <taxon>Batrachia</taxon>
        <taxon>Anura</taxon>
        <taxon>Pipoidea</taxon>
        <taxon>Pipidae</taxon>
        <taxon>Xenopodinae</taxon>
        <taxon>Xenopus</taxon>
        <taxon>Xenopus</taxon>
    </lineage>
</organism>
<keyword evidence="4" id="KW-1015">Disulfide bond</keyword>
<dbReference type="PRINTS" id="PR00722">
    <property type="entry name" value="CHYMOTRYPSIN"/>
</dbReference>
<name>A0A8J0U4R5_XENLA</name>
<keyword evidence="2 6" id="KW-0732">Signal</keyword>
<dbReference type="FunFam" id="2.40.10.10:FF:000024">
    <property type="entry name" value="Serine protease 53"/>
    <property type="match status" value="1"/>
</dbReference>
<dbReference type="RefSeq" id="XP_018094891.1">
    <property type="nucleotide sequence ID" value="XM_018239402.2"/>
</dbReference>
<dbReference type="InterPro" id="IPR033116">
    <property type="entry name" value="TRYPSIN_SER"/>
</dbReference>